<dbReference type="RefSeq" id="WP_087443747.1">
    <property type="nucleotide sequence ID" value="NZ_CABMNB010000036.1"/>
</dbReference>
<protein>
    <submittedName>
        <fullName evidence="4">SRPBCC domain-containing protein</fullName>
    </submittedName>
</protein>
<proteinExistence type="inferred from homology"/>
<evidence type="ECO:0000313" key="4">
    <source>
        <dbReference type="EMBL" id="QDM42244.1"/>
    </source>
</evidence>
<comment type="similarity">
    <text evidence="1">Belongs to the AHA1 family.</text>
</comment>
<gene>
    <name evidence="4" type="ORF">FLT43_01005</name>
    <name evidence="3" type="ORF">M5W83_05610</name>
</gene>
<dbReference type="EMBL" id="CP041405">
    <property type="protein sequence ID" value="QDM42244.1"/>
    <property type="molecule type" value="Genomic_DNA"/>
</dbReference>
<accession>A0AAP9DRB4</accession>
<evidence type="ECO:0000313" key="3">
    <source>
        <dbReference type="EMBL" id="MCY9606636.1"/>
    </source>
</evidence>
<keyword evidence="6" id="KW-1185">Reference proteome</keyword>
<evidence type="ECO:0000313" key="5">
    <source>
        <dbReference type="Proteomes" id="UP000315377"/>
    </source>
</evidence>
<evidence type="ECO:0000256" key="1">
    <source>
        <dbReference type="ARBA" id="ARBA00006817"/>
    </source>
</evidence>
<dbReference type="SUPFAM" id="SSF55961">
    <property type="entry name" value="Bet v1-like"/>
    <property type="match status" value="1"/>
</dbReference>
<reference evidence="4 5" key="1">
    <citation type="submission" date="2019-07" db="EMBL/GenBank/DDBJ databases">
        <title>Paenibacillus thiaminolyticus NRRL B-4156.</title>
        <authorList>
            <person name="Hehnly C."/>
            <person name="Zhang L."/>
        </authorList>
    </citation>
    <scope>NUCLEOTIDE SEQUENCE [LARGE SCALE GENOMIC DNA]</scope>
    <source>
        <strain evidence="4 5">NRRL B-4156</strain>
    </source>
</reference>
<name>A0AAP9DRB4_PANTH</name>
<organism evidence="4 5">
    <name type="scientific">Paenibacillus thiaminolyticus</name>
    <name type="common">Bacillus thiaminolyticus</name>
    <dbReference type="NCBI Taxonomy" id="49283"/>
    <lineage>
        <taxon>Bacteria</taxon>
        <taxon>Bacillati</taxon>
        <taxon>Bacillota</taxon>
        <taxon>Bacilli</taxon>
        <taxon>Bacillales</taxon>
        <taxon>Paenibacillaceae</taxon>
        <taxon>Paenibacillus</taxon>
    </lineage>
</organism>
<dbReference type="GeneID" id="76994572"/>
<dbReference type="EMBL" id="JAMDMM010000014">
    <property type="protein sequence ID" value="MCY9606636.1"/>
    <property type="molecule type" value="Genomic_DNA"/>
</dbReference>
<dbReference type="CDD" id="cd07814">
    <property type="entry name" value="SRPBCC_CalC_Aha1-like"/>
    <property type="match status" value="1"/>
</dbReference>
<dbReference type="Proteomes" id="UP001209276">
    <property type="component" value="Unassembled WGS sequence"/>
</dbReference>
<evidence type="ECO:0000259" key="2">
    <source>
        <dbReference type="Pfam" id="PF08327"/>
    </source>
</evidence>
<sequence length="153" mass="17713">MTITEEIWIEAEPERVWNAWTQSDRITLWFASAADIEPKSGGKFELFFNPDRKDSMSTIGCKIIRYDEPRSFTFQWKGPDPFADTMNRQEQLTLVKVTLEPANRGTAVRLEHSGWMDTEAWNQARQWHIEAWLQMLASLKAMLESGEGARCCP</sequence>
<dbReference type="Pfam" id="PF08327">
    <property type="entry name" value="AHSA1"/>
    <property type="match status" value="1"/>
</dbReference>
<dbReference type="InterPro" id="IPR023393">
    <property type="entry name" value="START-like_dom_sf"/>
</dbReference>
<dbReference type="Gene3D" id="3.30.530.20">
    <property type="match status" value="1"/>
</dbReference>
<dbReference type="Proteomes" id="UP000315377">
    <property type="component" value="Chromosome"/>
</dbReference>
<feature type="domain" description="Activator of Hsp90 ATPase homologue 1/2-like C-terminal" evidence="2">
    <location>
        <begin position="11"/>
        <end position="144"/>
    </location>
</feature>
<dbReference type="InterPro" id="IPR013538">
    <property type="entry name" value="ASHA1/2-like_C"/>
</dbReference>
<evidence type="ECO:0000313" key="6">
    <source>
        <dbReference type="Proteomes" id="UP001209276"/>
    </source>
</evidence>
<dbReference type="AlphaFoldDB" id="A0AAP9DRB4"/>
<reference evidence="3 6" key="2">
    <citation type="submission" date="2022-05" db="EMBL/GenBank/DDBJ databases">
        <title>Genome Sequencing of Bee-Associated Microbes.</title>
        <authorList>
            <person name="Dunlap C."/>
        </authorList>
    </citation>
    <scope>NUCLEOTIDE SEQUENCE [LARGE SCALE GENOMIC DNA]</scope>
    <source>
        <strain evidence="3 6">NRRL B-14613</strain>
    </source>
</reference>